<reference evidence="1 2" key="1">
    <citation type="submission" date="2024-05" db="EMBL/GenBank/DDBJ databases">
        <title>Genome sequencing and assembly of Indian major carp, Cirrhinus mrigala (Hamilton, 1822).</title>
        <authorList>
            <person name="Mohindra V."/>
            <person name="Chowdhury L.M."/>
            <person name="Lal K."/>
            <person name="Jena J.K."/>
        </authorList>
    </citation>
    <scope>NUCLEOTIDE SEQUENCE [LARGE SCALE GENOMIC DNA]</scope>
    <source>
        <strain evidence="1">CM1030</strain>
        <tissue evidence="1">Blood</tissue>
    </source>
</reference>
<accession>A0ABD0MYC2</accession>
<evidence type="ECO:0008006" key="3">
    <source>
        <dbReference type="Google" id="ProtNLM"/>
    </source>
</evidence>
<feature type="non-terminal residue" evidence="1">
    <location>
        <position position="1"/>
    </location>
</feature>
<dbReference type="PANTHER" id="PTHR35083">
    <property type="entry name" value="RGD1565685 PROTEIN"/>
    <property type="match status" value="1"/>
</dbReference>
<gene>
    <name evidence="1" type="ORF">M9458_049230</name>
</gene>
<organism evidence="1 2">
    <name type="scientific">Cirrhinus mrigala</name>
    <name type="common">Mrigala</name>
    <dbReference type="NCBI Taxonomy" id="683832"/>
    <lineage>
        <taxon>Eukaryota</taxon>
        <taxon>Metazoa</taxon>
        <taxon>Chordata</taxon>
        <taxon>Craniata</taxon>
        <taxon>Vertebrata</taxon>
        <taxon>Euteleostomi</taxon>
        <taxon>Actinopterygii</taxon>
        <taxon>Neopterygii</taxon>
        <taxon>Teleostei</taxon>
        <taxon>Ostariophysi</taxon>
        <taxon>Cypriniformes</taxon>
        <taxon>Cyprinidae</taxon>
        <taxon>Labeoninae</taxon>
        <taxon>Labeonini</taxon>
        <taxon>Cirrhinus</taxon>
    </lineage>
</organism>
<keyword evidence="2" id="KW-1185">Reference proteome</keyword>
<sequence>DEAKLHALQKALSSLSPLFGYPSLLGADSPEEVQNQLSSMLNGSGQKEPVIDLKSEERACIQLTFCDYTLKCTCQSNKKAARNHLCERILGLLGIKT</sequence>
<protein>
    <recommendedName>
        <fullName evidence="3">SWIM-type domain-containing protein</fullName>
    </recommendedName>
</protein>
<name>A0ABD0MYC2_CIRMR</name>
<comment type="caution">
    <text evidence="1">The sequence shown here is derived from an EMBL/GenBank/DDBJ whole genome shotgun (WGS) entry which is preliminary data.</text>
</comment>
<evidence type="ECO:0000313" key="2">
    <source>
        <dbReference type="Proteomes" id="UP001529510"/>
    </source>
</evidence>
<dbReference type="PANTHER" id="PTHR35083:SF3">
    <property type="entry name" value="SI:CH211-91P5.3"/>
    <property type="match status" value="1"/>
</dbReference>
<feature type="non-terminal residue" evidence="1">
    <location>
        <position position="97"/>
    </location>
</feature>
<dbReference type="AlphaFoldDB" id="A0ABD0MYC2"/>
<dbReference type="InterPro" id="IPR027897">
    <property type="entry name" value="DUF4559"/>
</dbReference>
<evidence type="ECO:0000313" key="1">
    <source>
        <dbReference type="EMBL" id="KAL0154967.1"/>
    </source>
</evidence>
<proteinExistence type="predicted"/>
<dbReference type="EMBL" id="JAMKFB020000025">
    <property type="protein sequence ID" value="KAL0154967.1"/>
    <property type="molecule type" value="Genomic_DNA"/>
</dbReference>
<dbReference type="Proteomes" id="UP001529510">
    <property type="component" value="Unassembled WGS sequence"/>
</dbReference>